<reference evidence="8 9" key="1">
    <citation type="journal article" date="2019" name="Nat. Microbiol.">
        <title>Mediterranean grassland soil C-N compound turnover is dependent on rainfall and depth, and is mediated by genomically divergent microorganisms.</title>
        <authorList>
            <person name="Diamond S."/>
            <person name="Andeer P.F."/>
            <person name="Li Z."/>
            <person name="Crits-Christoph A."/>
            <person name="Burstein D."/>
            <person name="Anantharaman K."/>
            <person name="Lane K.R."/>
            <person name="Thomas B.C."/>
            <person name="Pan C."/>
            <person name="Northen T.R."/>
            <person name="Banfield J.F."/>
        </authorList>
    </citation>
    <scope>NUCLEOTIDE SEQUENCE [LARGE SCALE GENOMIC DNA]</scope>
    <source>
        <strain evidence="6">NP_1</strain>
        <strain evidence="7">NP_2</strain>
    </source>
</reference>
<keyword evidence="2" id="KW-0378">Hydrolase</keyword>
<dbReference type="InterPro" id="IPR016473">
    <property type="entry name" value="dCMP_deaminase"/>
</dbReference>
<dbReference type="InterPro" id="IPR015517">
    <property type="entry name" value="dCMP_deaminase-rel"/>
</dbReference>
<dbReference type="EMBL" id="VBAI01000161">
    <property type="protein sequence ID" value="TMJ09330.1"/>
    <property type="molecule type" value="Genomic_DNA"/>
</dbReference>
<dbReference type="Gene3D" id="3.40.140.10">
    <property type="entry name" value="Cytidine Deaminase, domain 2"/>
    <property type="match status" value="1"/>
</dbReference>
<dbReference type="PANTHER" id="PTHR11086">
    <property type="entry name" value="DEOXYCYTIDYLATE DEAMINASE-RELATED"/>
    <property type="match status" value="1"/>
</dbReference>
<dbReference type="Pfam" id="PF00383">
    <property type="entry name" value="dCMP_cyt_deam_1"/>
    <property type="match status" value="1"/>
</dbReference>
<evidence type="ECO:0000256" key="1">
    <source>
        <dbReference type="ARBA" id="ARBA00001947"/>
    </source>
</evidence>
<dbReference type="InterPro" id="IPR002125">
    <property type="entry name" value="CMP_dCMP_dom"/>
</dbReference>
<dbReference type="InterPro" id="IPR035105">
    <property type="entry name" value="Deoxycytidylate_deaminase_dom"/>
</dbReference>
<dbReference type="AlphaFoldDB" id="A0A537LN03"/>
<evidence type="ECO:0000259" key="5">
    <source>
        <dbReference type="PROSITE" id="PS51747"/>
    </source>
</evidence>
<keyword evidence="4" id="KW-0862">Zinc</keyword>
<feature type="binding site" evidence="4">
    <location>
        <position position="99"/>
    </location>
    <ligand>
        <name>Zn(2+)</name>
        <dbReference type="ChEBI" id="CHEBI:29105"/>
        <note>catalytic</note>
    </ligand>
</feature>
<organism evidence="6 8">
    <name type="scientific">Candidatus Segetimicrobium genomatis</name>
    <dbReference type="NCBI Taxonomy" id="2569760"/>
    <lineage>
        <taxon>Bacteria</taxon>
        <taxon>Bacillati</taxon>
        <taxon>Candidatus Sysuimicrobiota</taxon>
        <taxon>Candidatus Sysuimicrobiia</taxon>
        <taxon>Candidatus Sysuimicrobiales</taxon>
        <taxon>Candidatus Segetimicrobiaceae</taxon>
        <taxon>Candidatus Segetimicrobium</taxon>
    </lineage>
</organism>
<dbReference type="PIRSF" id="PIRSF006019">
    <property type="entry name" value="dCMP_deaminase"/>
    <property type="match status" value="1"/>
</dbReference>
<dbReference type="GO" id="GO:0006220">
    <property type="term" value="P:pyrimidine nucleotide metabolic process"/>
    <property type="evidence" value="ECO:0007669"/>
    <property type="project" value="InterPro"/>
</dbReference>
<feature type="binding site" evidence="4">
    <location>
        <position position="96"/>
    </location>
    <ligand>
        <name>Zn(2+)</name>
        <dbReference type="ChEBI" id="CHEBI:29105"/>
        <note>catalytic</note>
    </ligand>
</feature>
<dbReference type="GO" id="GO:0005737">
    <property type="term" value="C:cytoplasm"/>
    <property type="evidence" value="ECO:0007669"/>
    <property type="project" value="TreeGrafter"/>
</dbReference>
<evidence type="ECO:0000313" key="7">
    <source>
        <dbReference type="EMBL" id="TMJ10217.1"/>
    </source>
</evidence>
<dbReference type="Proteomes" id="UP000318661">
    <property type="component" value="Unassembled WGS sequence"/>
</dbReference>
<dbReference type="InterPro" id="IPR016193">
    <property type="entry name" value="Cytidine_deaminase-like"/>
</dbReference>
<dbReference type="SUPFAM" id="SSF53927">
    <property type="entry name" value="Cytidine deaminase-like"/>
    <property type="match status" value="1"/>
</dbReference>
<dbReference type="PANTHER" id="PTHR11086:SF18">
    <property type="entry name" value="DEOXYCYTIDYLATE DEAMINASE"/>
    <property type="match status" value="1"/>
</dbReference>
<name>A0A537LN03_9BACT</name>
<dbReference type="Proteomes" id="UP000315217">
    <property type="component" value="Unassembled WGS sequence"/>
</dbReference>
<dbReference type="GO" id="GO:0008270">
    <property type="term" value="F:zinc ion binding"/>
    <property type="evidence" value="ECO:0007669"/>
    <property type="project" value="InterPro"/>
</dbReference>
<evidence type="ECO:0000313" key="6">
    <source>
        <dbReference type="EMBL" id="TMJ09330.1"/>
    </source>
</evidence>
<accession>A0A537LN03</accession>
<sequence>MRMAHLASTRSTCRRRKVGAVIVKDRMVLTTGYNDTPRGVVNCGEGGCARCAGDAPSGTSHDTCLCIHAEMNCVIQAAYHGVSVVGGTVYCTYLPCLTCAKILLNVGIMRIVFEGDYPDPLSLELLTNANVELIRYVEEGVPT</sequence>
<proteinExistence type="predicted"/>
<dbReference type="EMBL" id="VBAJ01000019">
    <property type="protein sequence ID" value="TMJ10217.1"/>
    <property type="molecule type" value="Genomic_DNA"/>
</dbReference>
<feature type="domain" description="CMP/dCMP-type deaminase" evidence="5">
    <location>
        <begin position="1"/>
        <end position="126"/>
    </location>
</feature>
<comment type="caution">
    <text evidence="6">The sequence shown here is derived from an EMBL/GenBank/DDBJ whole genome shotgun (WGS) entry which is preliminary data.</text>
</comment>
<protein>
    <submittedName>
        <fullName evidence="6">dCMP deaminase family protein</fullName>
    </submittedName>
</protein>
<feature type="active site" description="Proton donor" evidence="3">
    <location>
        <position position="70"/>
    </location>
</feature>
<evidence type="ECO:0000256" key="2">
    <source>
        <dbReference type="ARBA" id="ARBA00022801"/>
    </source>
</evidence>
<dbReference type="PROSITE" id="PS51747">
    <property type="entry name" value="CYT_DCMP_DEAMINASES_2"/>
    <property type="match status" value="1"/>
</dbReference>
<keyword evidence="4" id="KW-0479">Metal-binding</keyword>
<evidence type="ECO:0000313" key="9">
    <source>
        <dbReference type="Proteomes" id="UP000318661"/>
    </source>
</evidence>
<dbReference type="CDD" id="cd01286">
    <property type="entry name" value="deoxycytidylate_deaminase"/>
    <property type="match status" value="1"/>
</dbReference>
<evidence type="ECO:0000256" key="4">
    <source>
        <dbReference type="PIRSR" id="PIRSR006019-2"/>
    </source>
</evidence>
<comment type="cofactor">
    <cofactor evidence="1 4">
        <name>Zn(2+)</name>
        <dbReference type="ChEBI" id="CHEBI:29105"/>
    </cofactor>
</comment>
<evidence type="ECO:0000256" key="3">
    <source>
        <dbReference type="PIRSR" id="PIRSR006019-1"/>
    </source>
</evidence>
<dbReference type="GO" id="GO:0004132">
    <property type="term" value="F:dCMP deaminase activity"/>
    <property type="evidence" value="ECO:0007669"/>
    <property type="project" value="InterPro"/>
</dbReference>
<gene>
    <name evidence="6" type="ORF">E6G98_09945</name>
    <name evidence="7" type="ORF">E6G99_01265</name>
</gene>
<evidence type="ECO:0000313" key="8">
    <source>
        <dbReference type="Proteomes" id="UP000315217"/>
    </source>
</evidence>
<feature type="binding site" evidence="4">
    <location>
        <position position="68"/>
    </location>
    <ligand>
        <name>Zn(2+)</name>
        <dbReference type="ChEBI" id="CHEBI:29105"/>
        <note>catalytic</note>
    </ligand>
</feature>